<evidence type="ECO:0000313" key="2">
    <source>
        <dbReference type="Proteomes" id="UP001596317"/>
    </source>
</evidence>
<protein>
    <submittedName>
        <fullName evidence="1">Uncharacterized protein</fullName>
    </submittedName>
</protein>
<dbReference type="RefSeq" id="WP_224611911.1">
    <property type="nucleotide sequence ID" value="NZ_JAIQXV010000021.1"/>
</dbReference>
<dbReference type="EMBL" id="JBHSWB010000002">
    <property type="protein sequence ID" value="MFC6663200.1"/>
    <property type="molecule type" value="Genomic_DNA"/>
</dbReference>
<evidence type="ECO:0000313" key="1">
    <source>
        <dbReference type="EMBL" id="MFC6663200.1"/>
    </source>
</evidence>
<name>A0ABW1ZSP2_9DEIO</name>
<comment type="caution">
    <text evidence="1">The sequence shown here is derived from an EMBL/GenBank/DDBJ whole genome shotgun (WGS) entry which is preliminary data.</text>
</comment>
<proteinExistence type="predicted"/>
<dbReference type="Proteomes" id="UP001596317">
    <property type="component" value="Unassembled WGS sequence"/>
</dbReference>
<gene>
    <name evidence="1" type="ORF">ACFP90_24455</name>
</gene>
<organism evidence="1 2">
    <name type="scientific">Deinococcus multiflagellatus</name>
    <dbReference type="NCBI Taxonomy" id="1656887"/>
    <lineage>
        <taxon>Bacteria</taxon>
        <taxon>Thermotogati</taxon>
        <taxon>Deinococcota</taxon>
        <taxon>Deinococci</taxon>
        <taxon>Deinococcales</taxon>
        <taxon>Deinococcaceae</taxon>
        <taxon>Deinococcus</taxon>
    </lineage>
</organism>
<sequence>MNIQTASGVFLGNTGPAFMAMLVSVNKSCLSVMPGMVTMGTGMSLAVAPSPGSITSALLEAVLTAGDSNAIGLHLQSVPSDRLDLAR</sequence>
<accession>A0ABW1ZSP2</accession>
<keyword evidence="2" id="KW-1185">Reference proteome</keyword>
<reference evidence="2" key="1">
    <citation type="journal article" date="2019" name="Int. J. Syst. Evol. Microbiol.">
        <title>The Global Catalogue of Microorganisms (GCM) 10K type strain sequencing project: providing services to taxonomists for standard genome sequencing and annotation.</title>
        <authorList>
            <consortium name="The Broad Institute Genomics Platform"/>
            <consortium name="The Broad Institute Genome Sequencing Center for Infectious Disease"/>
            <person name="Wu L."/>
            <person name="Ma J."/>
        </authorList>
    </citation>
    <scope>NUCLEOTIDE SEQUENCE [LARGE SCALE GENOMIC DNA]</scope>
    <source>
        <strain evidence="2">CCUG 63830</strain>
    </source>
</reference>